<proteinExistence type="predicted"/>
<dbReference type="EMBL" id="GGEC01057799">
    <property type="protein sequence ID" value="MBX38283.1"/>
    <property type="molecule type" value="Transcribed_RNA"/>
</dbReference>
<evidence type="ECO:0000313" key="1">
    <source>
        <dbReference type="EMBL" id="MBX38283.1"/>
    </source>
</evidence>
<protein>
    <submittedName>
        <fullName evidence="1">Uncharacterized protein</fullName>
    </submittedName>
</protein>
<accession>A0A2P2N742</accession>
<name>A0A2P2N742_RHIMU</name>
<organism evidence="1">
    <name type="scientific">Rhizophora mucronata</name>
    <name type="common">Asiatic mangrove</name>
    <dbReference type="NCBI Taxonomy" id="61149"/>
    <lineage>
        <taxon>Eukaryota</taxon>
        <taxon>Viridiplantae</taxon>
        <taxon>Streptophyta</taxon>
        <taxon>Embryophyta</taxon>
        <taxon>Tracheophyta</taxon>
        <taxon>Spermatophyta</taxon>
        <taxon>Magnoliopsida</taxon>
        <taxon>eudicotyledons</taxon>
        <taxon>Gunneridae</taxon>
        <taxon>Pentapetalae</taxon>
        <taxon>rosids</taxon>
        <taxon>fabids</taxon>
        <taxon>Malpighiales</taxon>
        <taxon>Rhizophoraceae</taxon>
        <taxon>Rhizophora</taxon>
    </lineage>
</organism>
<reference evidence="1" key="1">
    <citation type="submission" date="2018-02" db="EMBL/GenBank/DDBJ databases">
        <title>Rhizophora mucronata_Transcriptome.</title>
        <authorList>
            <person name="Meera S.P."/>
            <person name="Sreeshan A."/>
            <person name="Augustine A."/>
        </authorList>
    </citation>
    <scope>NUCLEOTIDE SEQUENCE</scope>
    <source>
        <tissue evidence="1">Leaf</tissue>
    </source>
</reference>
<sequence>MEEIPVSSKYHQDQGINHHHSSILLWSFLERSL</sequence>
<dbReference type="AlphaFoldDB" id="A0A2P2N742"/>